<dbReference type="HOGENOM" id="CLU_056776_5_1_5"/>
<dbReference type="AlphaFoldDB" id="Q1V2N2"/>
<evidence type="ECO:0000256" key="3">
    <source>
        <dbReference type="PROSITE-ProRule" id="PRU00464"/>
    </source>
</evidence>
<dbReference type="InterPro" id="IPR052908">
    <property type="entry name" value="AP-4-A_phosphorylase"/>
</dbReference>
<dbReference type="EMBL" id="AAPV01000001">
    <property type="protein sequence ID" value="EAS84496.1"/>
    <property type="molecule type" value="Genomic_DNA"/>
</dbReference>
<dbReference type="Pfam" id="PF01230">
    <property type="entry name" value="HIT"/>
    <property type="match status" value="1"/>
</dbReference>
<proteinExistence type="predicted"/>
<dbReference type="SUPFAM" id="SSF54197">
    <property type="entry name" value="HIT-like"/>
    <property type="match status" value="1"/>
</dbReference>
<evidence type="ECO:0000256" key="1">
    <source>
        <dbReference type="PIRSR" id="PIRSR601310-1"/>
    </source>
</evidence>
<dbReference type="PRINTS" id="PR00332">
    <property type="entry name" value="HISTRIAD"/>
</dbReference>
<feature type="active site" description="Tele-AMP-histidine intermediate" evidence="1">
    <location>
        <position position="112"/>
    </location>
</feature>
<dbReference type="InterPro" id="IPR036265">
    <property type="entry name" value="HIT-like_sf"/>
</dbReference>
<keyword evidence="5" id="KW-0378">Hydrolase</keyword>
<name>Q1V2N2_PELU1</name>
<dbReference type="Gene3D" id="3.30.428.10">
    <property type="entry name" value="HIT-like"/>
    <property type="match status" value="1"/>
</dbReference>
<comment type="caution">
    <text evidence="5">The sequence shown here is derived from an EMBL/GenBank/DDBJ whole genome shotgun (WGS) entry which is preliminary data.</text>
</comment>
<protein>
    <submittedName>
        <fullName evidence="5">Diadenosine tetraphosphate (Ap4A) hydrolase and other HIT family hydrolase</fullName>
    </submittedName>
</protein>
<dbReference type="Proteomes" id="UP000005306">
    <property type="component" value="Unassembled WGS sequence"/>
</dbReference>
<accession>Q1V2N2</accession>
<reference evidence="5 6" key="1">
    <citation type="submission" date="2006-04" db="EMBL/GenBank/DDBJ databases">
        <authorList>
            <person name="Giovannoni S.J."/>
            <person name="Cho J.-C."/>
            <person name="Ferriera S."/>
            <person name="Johnson J."/>
            <person name="Kravitz S."/>
            <person name="Halpern A."/>
            <person name="Remington K."/>
            <person name="Beeson K."/>
            <person name="Tran B."/>
            <person name="Rogers Y.-H."/>
            <person name="Friedman R."/>
            <person name="Venter J.C."/>
        </authorList>
    </citation>
    <scope>NUCLEOTIDE SEQUENCE [LARGE SCALE GENOMIC DNA]</scope>
    <source>
        <strain evidence="5 6">HTCC1002</strain>
    </source>
</reference>
<evidence type="ECO:0000313" key="5">
    <source>
        <dbReference type="EMBL" id="EAS84496.1"/>
    </source>
</evidence>
<evidence type="ECO:0000313" key="6">
    <source>
        <dbReference type="Proteomes" id="UP000005306"/>
    </source>
</evidence>
<evidence type="ECO:0000256" key="2">
    <source>
        <dbReference type="PIRSR" id="PIRSR601310-3"/>
    </source>
</evidence>
<organism evidence="5 6">
    <name type="scientific">Pelagibacter ubique (strain HTCC1002)</name>
    <dbReference type="NCBI Taxonomy" id="314261"/>
    <lineage>
        <taxon>Bacteria</taxon>
        <taxon>Pseudomonadati</taxon>
        <taxon>Pseudomonadota</taxon>
        <taxon>Alphaproteobacteria</taxon>
        <taxon>Candidatus Pelagibacterales</taxon>
        <taxon>Candidatus Pelagibacteraceae</taxon>
        <taxon>Candidatus Pelagibacter</taxon>
    </lineage>
</organism>
<dbReference type="PROSITE" id="PS51084">
    <property type="entry name" value="HIT_2"/>
    <property type="match status" value="1"/>
</dbReference>
<dbReference type="PANTHER" id="PTHR42997:SF1">
    <property type="entry name" value="AP-4-A PHOSPHORYLASE"/>
    <property type="match status" value="1"/>
</dbReference>
<dbReference type="InterPro" id="IPR001310">
    <property type="entry name" value="Histidine_triad_HIT"/>
</dbReference>
<evidence type="ECO:0000259" key="4">
    <source>
        <dbReference type="PROSITE" id="PS51084"/>
    </source>
</evidence>
<dbReference type="RefSeq" id="WP_006997083.1">
    <property type="nucleotide sequence ID" value="NZ_CH724130.1"/>
</dbReference>
<dbReference type="GO" id="GO:0016787">
    <property type="term" value="F:hydrolase activity"/>
    <property type="evidence" value="ECO:0007669"/>
    <property type="project" value="UniProtKB-KW"/>
</dbReference>
<gene>
    <name evidence="5" type="ORF">PU1002_02226</name>
</gene>
<feature type="domain" description="HIT" evidence="4">
    <location>
        <begin position="18"/>
        <end position="125"/>
    </location>
</feature>
<dbReference type="PANTHER" id="PTHR42997">
    <property type="entry name" value="HIT FAMILY HYDROLASE"/>
    <property type="match status" value="1"/>
</dbReference>
<dbReference type="InterPro" id="IPR011146">
    <property type="entry name" value="HIT-like"/>
</dbReference>
<feature type="short sequence motif" description="Histidine triad motif" evidence="2 3">
    <location>
        <begin position="110"/>
        <end position="114"/>
    </location>
</feature>
<sequence>MKLTNALSIDKIMFDPNNPCLFCNSKQSGLAAENDLAYASYDTYPVSEFHCLIIPKRHVMDYFDLNDDEVIACNNLIKQIKEEILLKDPAVKGFNIGTNAGVIAGQSILHCHIHLIPRREGDVDNPQGGVRSVIPKKQHYKRKV</sequence>